<evidence type="ECO:0000256" key="1">
    <source>
        <dbReference type="SAM" id="Phobius"/>
    </source>
</evidence>
<feature type="domain" description="F-box/LRR-repeat protein 15/At3g58940/PEG3-like LRR" evidence="2">
    <location>
        <begin position="198"/>
        <end position="271"/>
    </location>
</feature>
<proteinExistence type="predicted"/>
<sequence length="361" mass="41735">MVLNESGRAASPKLSMGSLTFGFPMNRLSVFFYIPPTTSLLLEKRKKAFRIILRQSKERDNDCRRLARWVVLIYCFALFISFSGRWTVATCDWRVATYDDNILSNSPKWQGLLLHKVGKEICTKKWQNLLIGPIDILENAQKVCTTWCKICKDPAMWRVIHMKTTVGPFRQVWEICRHAVDRSQGQLVDISIVEVVNDQLLQYVAHRSSQLKRLEFVSHNCDIRWNWTQALKKFPMLEELNLYRIQISTEAIETAGRCCPMLKTLKVNQESCMFWHGGTDEKSLMIRNRTAKAIGENLHDLRHLELIGNTMTDIGLQAILDGCHRLESLDLRLCLYINLKGDMGKKCSEKNGVIDLSYCRF</sequence>
<feature type="transmembrane region" description="Helical" evidence="1">
    <location>
        <begin position="66"/>
        <end position="86"/>
    </location>
</feature>
<dbReference type="EMBL" id="CAKMRJ010001598">
    <property type="protein sequence ID" value="CAH1424420.1"/>
    <property type="molecule type" value="Genomic_DNA"/>
</dbReference>
<keyword evidence="1" id="KW-1133">Transmembrane helix</keyword>
<reference evidence="3 4" key="1">
    <citation type="submission" date="2022-01" db="EMBL/GenBank/DDBJ databases">
        <authorList>
            <person name="Xiong W."/>
            <person name="Schranz E."/>
        </authorList>
    </citation>
    <scope>NUCLEOTIDE SEQUENCE [LARGE SCALE GENOMIC DNA]</scope>
</reference>
<feature type="transmembrane region" description="Helical" evidence="1">
    <location>
        <begin position="20"/>
        <end position="42"/>
    </location>
</feature>
<organism evidence="3 4">
    <name type="scientific">Lactuca virosa</name>
    <dbReference type="NCBI Taxonomy" id="75947"/>
    <lineage>
        <taxon>Eukaryota</taxon>
        <taxon>Viridiplantae</taxon>
        <taxon>Streptophyta</taxon>
        <taxon>Embryophyta</taxon>
        <taxon>Tracheophyta</taxon>
        <taxon>Spermatophyta</taxon>
        <taxon>Magnoliopsida</taxon>
        <taxon>eudicotyledons</taxon>
        <taxon>Gunneridae</taxon>
        <taxon>Pentapetalae</taxon>
        <taxon>asterids</taxon>
        <taxon>campanulids</taxon>
        <taxon>Asterales</taxon>
        <taxon>Asteraceae</taxon>
        <taxon>Cichorioideae</taxon>
        <taxon>Cichorieae</taxon>
        <taxon>Lactucinae</taxon>
        <taxon>Lactuca</taxon>
    </lineage>
</organism>
<keyword evidence="1" id="KW-0472">Membrane</keyword>
<accession>A0AAU9MCE2</accession>
<comment type="caution">
    <text evidence="3">The sequence shown here is derived from an EMBL/GenBank/DDBJ whole genome shotgun (WGS) entry which is preliminary data.</text>
</comment>
<dbReference type="InterPro" id="IPR055411">
    <property type="entry name" value="LRR_FXL15/At3g58940/PEG3-like"/>
</dbReference>
<gene>
    <name evidence="3" type="ORF">LVIROSA_LOCUS11627</name>
</gene>
<evidence type="ECO:0000313" key="4">
    <source>
        <dbReference type="Proteomes" id="UP001157418"/>
    </source>
</evidence>
<dbReference type="SUPFAM" id="SSF52047">
    <property type="entry name" value="RNI-like"/>
    <property type="match status" value="1"/>
</dbReference>
<evidence type="ECO:0000313" key="3">
    <source>
        <dbReference type="EMBL" id="CAH1424420.1"/>
    </source>
</evidence>
<keyword evidence="1" id="KW-0812">Transmembrane</keyword>
<dbReference type="PANTHER" id="PTHR38926">
    <property type="entry name" value="F-BOX DOMAIN CONTAINING PROTEIN, EXPRESSED"/>
    <property type="match status" value="1"/>
</dbReference>
<dbReference type="Pfam" id="PF24758">
    <property type="entry name" value="LRR_At5g56370"/>
    <property type="match status" value="1"/>
</dbReference>
<keyword evidence="4" id="KW-1185">Reference proteome</keyword>
<dbReference type="Gene3D" id="3.80.10.10">
    <property type="entry name" value="Ribonuclease Inhibitor"/>
    <property type="match status" value="2"/>
</dbReference>
<dbReference type="PANTHER" id="PTHR38926:SF80">
    <property type="entry name" value="F-BOX DOMAIN, LEUCINE-RICH REPEAT DOMAIN SUPERFAMILY"/>
    <property type="match status" value="1"/>
</dbReference>
<name>A0AAU9MCE2_9ASTR</name>
<dbReference type="Proteomes" id="UP001157418">
    <property type="component" value="Unassembled WGS sequence"/>
</dbReference>
<dbReference type="InterPro" id="IPR032675">
    <property type="entry name" value="LRR_dom_sf"/>
</dbReference>
<protein>
    <recommendedName>
        <fullName evidence="2">F-box/LRR-repeat protein 15/At3g58940/PEG3-like LRR domain-containing protein</fullName>
    </recommendedName>
</protein>
<evidence type="ECO:0000259" key="2">
    <source>
        <dbReference type="Pfam" id="PF24758"/>
    </source>
</evidence>
<dbReference type="AlphaFoldDB" id="A0AAU9MCE2"/>